<dbReference type="HOGENOM" id="CLU_018808_15_3_9"/>
<evidence type="ECO:0000256" key="3">
    <source>
        <dbReference type="ARBA" id="ARBA00022448"/>
    </source>
</evidence>
<reference evidence="9 10" key="2">
    <citation type="journal article" date="2011" name="J. Bacteriol.">
        <title>Complete genome sequence of the anaerobic, halophilic alkalithermophile Natranaerobius thermophilus JW/NM-WN-LF.</title>
        <authorList>
            <person name="Zhao B."/>
            <person name="Mesbah N.M."/>
            <person name="Dalin E."/>
            <person name="Goodwin L."/>
            <person name="Nolan M."/>
            <person name="Pitluck S."/>
            <person name="Chertkov O."/>
            <person name="Brettin T.S."/>
            <person name="Han J."/>
            <person name="Larimer F.W."/>
            <person name="Land M.L."/>
            <person name="Hauser L."/>
            <person name="Kyrpides N."/>
            <person name="Wiegel J."/>
        </authorList>
    </citation>
    <scope>NUCLEOTIDE SEQUENCE [LARGE SCALE GENOMIC DNA]</scope>
    <source>
        <strain evidence="10">ATCC BAA-1301 / DSM 18059 / JW/NM-WN-LF</strain>
    </source>
</reference>
<dbReference type="Gene3D" id="1.20.1730.10">
    <property type="entry name" value="Sodium/glucose cotransporter"/>
    <property type="match status" value="1"/>
</dbReference>
<dbReference type="AlphaFoldDB" id="B2A7M0"/>
<organism evidence="9 10">
    <name type="scientific">Natranaerobius thermophilus (strain ATCC BAA-1301 / DSM 18059 / JW/NM-WN-LF)</name>
    <dbReference type="NCBI Taxonomy" id="457570"/>
    <lineage>
        <taxon>Bacteria</taxon>
        <taxon>Bacillati</taxon>
        <taxon>Bacillota</taxon>
        <taxon>Clostridia</taxon>
        <taxon>Natranaerobiales</taxon>
        <taxon>Natranaerobiaceae</taxon>
        <taxon>Natranaerobius</taxon>
    </lineage>
</organism>
<dbReference type="CDD" id="cd10322">
    <property type="entry name" value="SLC5sbd"/>
    <property type="match status" value="1"/>
</dbReference>
<sequence>MLSITHIVSILFTLILVTAVGIYSASRVNSASDFSVGGRSISASLIIGTIVGTLVGGAATIGTAQLAFTDGFSAWWFTLGGGLTCIFMGTFLAKPLRQAEVDTIPGFLASFYGQKARPIASTFSSMGIFLNVVGQTLAAVALITSMVNISSMLAAIIAVFLIIVYVIFGGVWGTGLVGRLKVILLYISLVAAGLAAFYYIGGTVGIAENFHPLEMNREWYSLFNRGINTDLAAGFSMFVGVLSTQTYLQAVFSGKNIATSIKGSVISGIIIPPIGLLAMLVGLFMRVSHPTIEPRSALPLFVINYLPDWIGGIVLATLLISIIGTGAGLILGISTMLSQDLYKKLINPSASQKKVLLFTRSAIILFSTLTLLFVTGNLQSLILNWSFLSMGLRGATICIPLLGAIFLKDYINPKAGLVALFLAPLITIIWAIMPQATIDPLYIGLGVSLLTVLFGSIFK</sequence>
<feature type="transmembrane region" description="Helical" evidence="8">
    <location>
        <begin position="382"/>
        <end position="403"/>
    </location>
</feature>
<dbReference type="PANTHER" id="PTHR48086">
    <property type="entry name" value="SODIUM/PROLINE SYMPORTER-RELATED"/>
    <property type="match status" value="1"/>
</dbReference>
<feature type="transmembrane region" description="Helical" evidence="8">
    <location>
        <begin position="309"/>
        <end position="334"/>
    </location>
</feature>
<protein>
    <submittedName>
        <fullName evidence="9">Na+/solute symporter</fullName>
    </submittedName>
</protein>
<feature type="transmembrane region" description="Helical" evidence="8">
    <location>
        <begin position="355"/>
        <end position="376"/>
    </location>
</feature>
<proteinExistence type="inferred from homology"/>
<evidence type="ECO:0000256" key="5">
    <source>
        <dbReference type="ARBA" id="ARBA00022989"/>
    </source>
</evidence>
<dbReference type="STRING" id="457570.Nther_2163"/>
<feature type="transmembrane region" description="Helical" evidence="8">
    <location>
        <begin position="269"/>
        <end position="289"/>
    </location>
</feature>
<comment type="subcellular location">
    <subcellularLocation>
        <location evidence="1">Membrane</location>
        <topology evidence="1">Multi-pass membrane protein</topology>
    </subcellularLocation>
</comment>
<evidence type="ECO:0000256" key="8">
    <source>
        <dbReference type="SAM" id="Phobius"/>
    </source>
</evidence>
<dbReference type="EMBL" id="CP001034">
    <property type="protein sequence ID" value="ACB85729.1"/>
    <property type="molecule type" value="Genomic_DNA"/>
</dbReference>
<accession>B2A7M0</accession>
<dbReference type="OrthoDB" id="9781232at2"/>
<feature type="transmembrane region" description="Helical" evidence="8">
    <location>
        <begin position="183"/>
        <end position="207"/>
    </location>
</feature>
<keyword evidence="10" id="KW-1185">Reference proteome</keyword>
<evidence type="ECO:0000256" key="4">
    <source>
        <dbReference type="ARBA" id="ARBA00022692"/>
    </source>
</evidence>
<evidence type="ECO:0000256" key="6">
    <source>
        <dbReference type="ARBA" id="ARBA00023136"/>
    </source>
</evidence>
<reference evidence="9 10" key="1">
    <citation type="submission" date="2008-04" db="EMBL/GenBank/DDBJ databases">
        <title>Complete sequence of chromosome of Natranaerobius thermophilus JW/NM-WN-LF.</title>
        <authorList>
            <consortium name="US DOE Joint Genome Institute"/>
            <person name="Copeland A."/>
            <person name="Lucas S."/>
            <person name="Lapidus A."/>
            <person name="Glavina del Rio T."/>
            <person name="Dalin E."/>
            <person name="Tice H."/>
            <person name="Bruce D."/>
            <person name="Goodwin L."/>
            <person name="Pitluck S."/>
            <person name="Chertkov O."/>
            <person name="Brettin T."/>
            <person name="Detter J.C."/>
            <person name="Han C."/>
            <person name="Kuske C.R."/>
            <person name="Schmutz J."/>
            <person name="Larimer F."/>
            <person name="Land M."/>
            <person name="Hauser L."/>
            <person name="Kyrpides N."/>
            <person name="Lykidis A."/>
            <person name="Mesbah N.M."/>
            <person name="Wiegel J."/>
        </authorList>
    </citation>
    <scope>NUCLEOTIDE SEQUENCE [LARGE SCALE GENOMIC DNA]</scope>
    <source>
        <strain evidence="10">ATCC BAA-1301 / DSM 18059 / JW/NM-WN-LF</strain>
    </source>
</reference>
<evidence type="ECO:0000256" key="2">
    <source>
        <dbReference type="ARBA" id="ARBA00006434"/>
    </source>
</evidence>
<dbReference type="PANTHER" id="PTHR48086:SF7">
    <property type="entry name" value="SODIUM-SOLUTE SYMPORTER-RELATED"/>
    <property type="match status" value="1"/>
</dbReference>
<feature type="transmembrane region" description="Helical" evidence="8">
    <location>
        <begin position="440"/>
        <end position="458"/>
    </location>
</feature>
<dbReference type="KEGG" id="nth:Nther_2163"/>
<dbReference type="PROSITE" id="PS50283">
    <property type="entry name" value="NA_SOLUT_SYMP_3"/>
    <property type="match status" value="1"/>
</dbReference>
<evidence type="ECO:0000256" key="7">
    <source>
        <dbReference type="RuleBase" id="RU362091"/>
    </source>
</evidence>
<dbReference type="GO" id="GO:0022857">
    <property type="term" value="F:transmembrane transporter activity"/>
    <property type="evidence" value="ECO:0007669"/>
    <property type="project" value="InterPro"/>
</dbReference>
<dbReference type="InterPro" id="IPR038377">
    <property type="entry name" value="Na/Glc_symporter_sf"/>
</dbReference>
<evidence type="ECO:0000256" key="1">
    <source>
        <dbReference type="ARBA" id="ARBA00004141"/>
    </source>
</evidence>
<dbReference type="eggNOG" id="COG0591">
    <property type="taxonomic scope" value="Bacteria"/>
</dbReference>
<keyword evidence="5 8" id="KW-1133">Transmembrane helix</keyword>
<evidence type="ECO:0000313" key="10">
    <source>
        <dbReference type="Proteomes" id="UP000001683"/>
    </source>
</evidence>
<dbReference type="GO" id="GO:0005886">
    <property type="term" value="C:plasma membrane"/>
    <property type="evidence" value="ECO:0007669"/>
    <property type="project" value="TreeGrafter"/>
</dbReference>
<keyword evidence="3" id="KW-0813">Transport</keyword>
<feature type="transmembrane region" description="Helical" evidence="8">
    <location>
        <begin position="45"/>
        <end position="68"/>
    </location>
</feature>
<feature type="transmembrane region" description="Helical" evidence="8">
    <location>
        <begin position="123"/>
        <end position="143"/>
    </location>
</feature>
<dbReference type="Proteomes" id="UP000001683">
    <property type="component" value="Chromosome"/>
</dbReference>
<feature type="transmembrane region" description="Helical" evidence="8">
    <location>
        <begin position="149"/>
        <end position="171"/>
    </location>
</feature>
<feature type="transmembrane region" description="Helical" evidence="8">
    <location>
        <begin position="415"/>
        <end position="434"/>
    </location>
</feature>
<feature type="transmembrane region" description="Helical" evidence="8">
    <location>
        <begin position="74"/>
        <end position="93"/>
    </location>
</feature>
<dbReference type="RefSeq" id="WP_012448583.1">
    <property type="nucleotide sequence ID" value="NC_010718.1"/>
</dbReference>
<keyword evidence="4 8" id="KW-0812">Transmembrane</keyword>
<feature type="transmembrane region" description="Helical" evidence="8">
    <location>
        <begin position="6"/>
        <end position="25"/>
    </location>
</feature>
<feature type="transmembrane region" description="Helical" evidence="8">
    <location>
        <begin position="227"/>
        <end position="248"/>
    </location>
</feature>
<dbReference type="InParanoid" id="B2A7M0"/>
<dbReference type="InterPro" id="IPR050277">
    <property type="entry name" value="Sodium:Solute_Symporter"/>
</dbReference>
<evidence type="ECO:0000313" key="9">
    <source>
        <dbReference type="EMBL" id="ACB85729.1"/>
    </source>
</evidence>
<comment type="similarity">
    <text evidence="2 7">Belongs to the sodium:solute symporter (SSF) (TC 2.A.21) family.</text>
</comment>
<dbReference type="Pfam" id="PF00474">
    <property type="entry name" value="SSF"/>
    <property type="match status" value="1"/>
</dbReference>
<dbReference type="InterPro" id="IPR001734">
    <property type="entry name" value="Na/solute_symporter"/>
</dbReference>
<name>B2A7M0_NATTJ</name>
<keyword evidence="6 8" id="KW-0472">Membrane</keyword>
<gene>
    <name evidence="9" type="ordered locus">Nther_2163</name>
</gene>